<evidence type="ECO:0000256" key="1">
    <source>
        <dbReference type="SAM" id="MobiDB-lite"/>
    </source>
</evidence>
<dbReference type="HOGENOM" id="CLU_028355_1_0_1"/>
<dbReference type="AlphaFoldDB" id="A0A0C9YRF9"/>
<feature type="region of interest" description="Disordered" evidence="1">
    <location>
        <begin position="76"/>
        <end position="101"/>
    </location>
</feature>
<sequence>MSPPYDARSTVFGLTKTTDECERLEDDHDLEHAHLASLASQPRHNCPPQPAGAGPSSLSLVARLSGGGHGEVPTMYHQSPRTPPCRATTPPVVPSASHGDPHEMCNTNTDEPVETWPRLKCPLLTDRLREARTMFPIGQGERPHQALVLLNGKRLLHVRVQQNLYQFEAPLRDDVERAISAGYAPAMFGAIPPGAVHLLNTTCEIDDVYARAAEENDEGCAPNARAAQCLITWINRYLADINRYTGRKPAKNPVAAYVLSQWHPPTWMAMKGKSKCENYKPSVTGLAPNQPPAYEEHQANLTEAREEPIITRKPNPIPQVERAPPVVELPPPAVVTPQVTTPIAPVVPPVIDRRDHKKKWYQDRGPKKALHWGAPLSEWKEHVQRYLDIDETSYFLGPTDYISRVPSPLEELAEDKEATLIQQIRGFILEGYFTPRFRYDSNRHAGQYRAIVKNEGMTIIPGAKGTWDAPTDVVPLPADIARYLARDRLSFQEADDLYSFGISFLVDERDALQEKGQHAHDGLTRSNYLHGTLEDRMAVTCPLEYYLERTQELGLLDLWDVKAIPANVNSLSGVEVVGGLVAALTDDDDWDLDAPMSSNTWGQQMDVDDAGLAPM</sequence>
<reference evidence="2 3" key="1">
    <citation type="submission" date="2014-04" db="EMBL/GenBank/DDBJ databases">
        <authorList>
            <consortium name="DOE Joint Genome Institute"/>
            <person name="Kuo A."/>
            <person name="Kohler A."/>
            <person name="Costa M.D."/>
            <person name="Nagy L.G."/>
            <person name="Floudas D."/>
            <person name="Copeland A."/>
            <person name="Barry K.W."/>
            <person name="Cichocki N."/>
            <person name="Veneault-Fourrey C."/>
            <person name="LaButti K."/>
            <person name="Lindquist E.A."/>
            <person name="Lipzen A."/>
            <person name="Lundell T."/>
            <person name="Morin E."/>
            <person name="Murat C."/>
            <person name="Sun H."/>
            <person name="Tunlid A."/>
            <person name="Henrissat B."/>
            <person name="Grigoriev I.V."/>
            <person name="Hibbett D.S."/>
            <person name="Martin F."/>
            <person name="Nordberg H.P."/>
            <person name="Cantor M.N."/>
            <person name="Hua S.X."/>
        </authorList>
    </citation>
    <scope>NUCLEOTIDE SEQUENCE [LARGE SCALE GENOMIC DNA]</scope>
    <source>
        <strain evidence="2 3">441</strain>
    </source>
</reference>
<name>A0A0C9YRF9_9AGAM</name>
<gene>
    <name evidence="2" type="ORF">PISMIDRAFT_18390</name>
</gene>
<accession>A0A0C9YRF9</accession>
<proteinExistence type="predicted"/>
<dbReference type="EMBL" id="KN834038">
    <property type="protein sequence ID" value="KIK12902.1"/>
    <property type="molecule type" value="Genomic_DNA"/>
</dbReference>
<evidence type="ECO:0000313" key="3">
    <source>
        <dbReference type="Proteomes" id="UP000054018"/>
    </source>
</evidence>
<evidence type="ECO:0000313" key="2">
    <source>
        <dbReference type="EMBL" id="KIK12902.1"/>
    </source>
</evidence>
<reference evidence="3" key="2">
    <citation type="submission" date="2015-01" db="EMBL/GenBank/DDBJ databases">
        <title>Evolutionary Origins and Diversification of the Mycorrhizal Mutualists.</title>
        <authorList>
            <consortium name="DOE Joint Genome Institute"/>
            <consortium name="Mycorrhizal Genomics Consortium"/>
            <person name="Kohler A."/>
            <person name="Kuo A."/>
            <person name="Nagy L.G."/>
            <person name="Floudas D."/>
            <person name="Copeland A."/>
            <person name="Barry K.W."/>
            <person name="Cichocki N."/>
            <person name="Veneault-Fourrey C."/>
            <person name="LaButti K."/>
            <person name="Lindquist E.A."/>
            <person name="Lipzen A."/>
            <person name="Lundell T."/>
            <person name="Morin E."/>
            <person name="Murat C."/>
            <person name="Riley R."/>
            <person name="Ohm R."/>
            <person name="Sun H."/>
            <person name="Tunlid A."/>
            <person name="Henrissat B."/>
            <person name="Grigoriev I.V."/>
            <person name="Hibbett D.S."/>
            <person name="Martin F."/>
        </authorList>
    </citation>
    <scope>NUCLEOTIDE SEQUENCE [LARGE SCALE GENOMIC DNA]</scope>
    <source>
        <strain evidence="3">441</strain>
    </source>
</reference>
<dbReference type="Proteomes" id="UP000054018">
    <property type="component" value="Unassembled WGS sequence"/>
</dbReference>
<keyword evidence="3" id="KW-1185">Reference proteome</keyword>
<protein>
    <submittedName>
        <fullName evidence="2">Uncharacterized protein</fullName>
    </submittedName>
</protein>
<organism evidence="2 3">
    <name type="scientific">Pisolithus microcarpus 441</name>
    <dbReference type="NCBI Taxonomy" id="765257"/>
    <lineage>
        <taxon>Eukaryota</taxon>
        <taxon>Fungi</taxon>
        <taxon>Dikarya</taxon>
        <taxon>Basidiomycota</taxon>
        <taxon>Agaricomycotina</taxon>
        <taxon>Agaricomycetes</taxon>
        <taxon>Agaricomycetidae</taxon>
        <taxon>Boletales</taxon>
        <taxon>Sclerodermatineae</taxon>
        <taxon>Pisolithaceae</taxon>
        <taxon>Pisolithus</taxon>
    </lineage>
</organism>